<dbReference type="SUPFAM" id="SSF56436">
    <property type="entry name" value="C-type lectin-like"/>
    <property type="match status" value="1"/>
</dbReference>
<dbReference type="InterPro" id="IPR016187">
    <property type="entry name" value="CTDL_fold"/>
</dbReference>
<feature type="region of interest" description="Disordered" evidence="4">
    <location>
        <begin position="1"/>
        <end position="24"/>
    </location>
</feature>
<dbReference type="PANTHER" id="PTHR23150">
    <property type="entry name" value="SULFATASE MODIFYING FACTOR 1, 2"/>
    <property type="match status" value="1"/>
</dbReference>
<dbReference type="AlphaFoldDB" id="A0A6J7KHJ5"/>
<dbReference type="SUPFAM" id="SSF109854">
    <property type="entry name" value="DinB/YfiT-like putative metalloenzymes"/>
    <property type="match status" value="1"/>
</dbReference>
<dbReference type="InterPro" id="IPR034660">
    <property type="entry name" value="DinB/YfiT-like"/>
</dbReference>
<sequence>MSTSPAPRADDHDDRTAAPAAGHARVRGVPGPVAALRAPLPADPLEALAAVRERTRILVGDLTRDELERQVDPLMSPLVWDLAHIAAYEDLWLVHRHGDRPLLHPELAALYDAFETPRRARGDLELLDVPQAWAYLDEVRARVHDVVGERGVDPELFELVLQHELQHTETMLQAMRLGGLTEWLDTLPGGARVAASRAAGTPGEDPADAPVASVALVDVPGGPVEVGAADGVFSYDNERPRHGRSIPAFRIATRPVTVALWDAFVADGGVRDQRFWSDAGWAWRAGGAGSAVHDATGDGGSATGPPAARAEATPTHDVACHLNLYEAEALAAWAGLRLPTEAEWEHAAASGLLDDVGHVWEWTSTVFHGYPGFAAHPYKEYSEVFFDREYRVLRGGSFAAHPRVATPTFRNWDLPERRQIFSGVRLAADAPGPDDDPVAPAPAPGSSATGGSPVPPPAPAAPTGREATT</sequence>
<dbReference type="EMBL" id="CAFBMK010000392">
    <property type="protein sequence ID" value="CAB4955316.1"/>
    <property type="molecule type" value="Genomic_DNA"/>
</dbReference>
<evidence type="ECO:0000256" key="4">
    <source>
        <dbReference type="SAM" id="MobiDB-lite"/>
    </source>
</evidence>
<dbReference type="Gene3D" id="1.20.120.450">
    <property type="entry name" value="dinb family like domain"/>
    <property type="match status" value="1"/>
</dbReference>
<evidence type="ECO:0000256" key="2">
    <source>
        <dbReference type="ARBA" id="ARBA00023004"/>
    </source>
</evidence>
<evidence type="ECO:0000259" key="5">
    <source>
        <dbReference type="Pfam" id="PF03781"/>
    </source>
</evidence>
<organism evidence="7">
    <name type="scientific">freshwater metagenome</name>
    <dbReference type="NCBI Taxonomy" id="449393"/>
    <lineage>
        <taxon>unclassified sequences</taxon>
        <taxon>metagenomes</taxon>
        <taxon>ecological metagenomes</taxon>
    </lineage>
</organism>
<protein>
    <submittedName>
        <fullName evidence="7">Unannotated protein</fullName>
    </submittedName>
</protein>
<dbReference type="InterPro" id="IPR005532">
    <property type="entry name" value="SUMF_dom"/>
</dbReference>
<keyword evidence="2" id="KW-0408">Iron</keyword>
<dbReference type="InterPro" id="IPR024775">
    <property type="entry name" value="DinB-like"/>
</dbReference>
<name>A0A6J7KHJ5_9ZZZZ</name>
<feature type="domain" description="DinB-like" evidence="6">
    <location>
        <begin position="48"/>
        <end position="171"/>
    </location>
</feature>
<evidence type="ECO:0000313" key="7">
    <source>
        <dbReference type="EMBL" id="CAB4955316.1"/>
    </source>
</evidence>
<feature type="domain" description="Sulfatase-modifying factor enzyme-like" evidence="5">
    <location>
        <begin position="215"/>
        <end position="351"/>
    </location>
</feature>
<dbReference type="InterPro" id="IPR051043">
    <property type="entry name" value="Sulfatase_Mod_Factor_Kinase"/>
</dbReference>
<evidence type="ECO:0000256" key="3">
    <source>
        <dbReference type="ARBA" id="ARBA00037882"/>
    </source>
</evidence>
<dbReference type="Gene3D" id="3.90.1580.10">
    <property type="entry name" value="paralog of FGE (formylglycine-generating enzyme)"/>
    <property type="match status" value="2"/>
</dbReference>
<accession>A0A6J7KHJ5</accession>
<proteinExistence type="predicted"/>
<dbReference type="Pfam" id="PF03781">
    <property type="entry name" value="FGE-sulfatase"/>
    <property type="match status" value="1"/>
</dbReference>
<evidence type="ECO:0000256" key="1">
    <source>
        <dbReference type="ARBA" id="ARBA00023002"/>
    </source>
</evidence>
<dbReference type="Pfam" id="PF12867">
    <property type="entry name" value="DinB_2"/>
    <property type="match status" value="1"/>
</dbReference>
<keyword evidence="1" id="KW-0560">Oxidoreductase</keyword>
<reference evidence="7" key="1">
    <citation type="submission" date="2020-05" db="EMBL/GenBank/DDBJ databases">
        <authorList>
            <person name="Chiriac C."/>
            <person name="Salcher M."/>
            <person name="Ghai R."/>
            <person name="Kavagutti S V."/>
        </authorList>
    </citation>
    <scope>NUCLEOTIDE SEQUENCE</scope>
</reference>
<dbReference type="InterPro" id="IPR042095">
    <property type="entry name" value="SUMF_sf"/>
</dbReference>
<gene>
    <name evidence="7" type="ORF">UFOPK3564_03726</name>
</gene>
<feature type="region of interest" description="Disordered" evidence="4">
    <location>
        <begin position="427"/>
        <end position="469"/>
    </location>
</feature>
<evidence type="ECO:0000259" key="6">
    <source>
        <dbReference type="Pfam" id="PF12867"/>
    </source>
</evidence>
<dbReference type="PANTHER" id="PTHR23150:SF36">
    <property type="entry name" value="HERCYNINE OXYGENASE"/>
    <property type="match status" value="1"/>
</dbReference>
<comment type="pathway">
    <text evidence="3">Amino-acid biosynthesis; ergothioneine biosynthesis.</text>
</comment>